<dbReference type="Pfam" id="PF14223">
    <property type="entry name" value="Retrotran_gag_2"/>
    <property type="match status" value="1"/>
</dbReference>
<dbReference type="InterPro" id="IPR043128">
    <property type="entry name" value="Rev_trsase/Diguanyl_cyclase"/>
</dbReference>
<keyword evidence="2" id="KW-0378">Hydrolase</keyword>
<dbReference type="PANTHER" id="PTHR42648:SF26">
    <property type="entry name" value="INTEGRASE CATALYTIC DOMAIN-CONTAINING PROTEIN"/>
    <property type="match status" value="1"/>
</dbReference>
<dbReference type="Gene3D" id="3.30.420.10">
    <property type="entry name" value="Ribonuclease H-like superfamily/Ribonuclease H"/>
    <property type="match status" value="1"/>
</dbReference>
<dbReference type="Pfam" id="PF25597">
    <property type="entry name" value="SH3_retrovirus"/>
    <property type="match status" value="1"/>
</dbReference>
<dbReference type="InterPro" id="IPR013103">
    <property type="entry name" value="RVT_2"/>
</dbReference>
<dbReference type="GO" id="GO:0046872">
    <property type="term" value="F:metal ion binding"/>
    <property type="evidence" value="ECO:0007669"/>
    <property type="project" value="UniProtKB-KW"/>
</dbReference>
<dbReference type="PANTHER" id="PTHR42648">
    <property type="entry name" value="TRANSPOSASE, PUTATIVE-RELATED"/>
    <property type="match status" value="1"/>
</dbReference>
<dbReference type="InterPro" id="IPR036397">
    <property type="entry name" value="RNaseH_sf"/>
</dbReference>
<dbReference type="GO" id="GO:0015074">
    <property type="term" value="P:DNA integration"/>
    <property type="evidence" value="ECO:0007669"/>
    <property type="project" value="InterPro"/>
</dbReference>
<feature type="compositionally biased region" description="Low complexity" evidence="3">
    <location>
        <begin position="562"/>
        <end position="584"/>
    </location>
</feature>
<feature type="domain" description="Integrase catalytic" evidence="4">
    <location>
        <begin position="249"/>
        <end position="412"/>
    </location>
</feature>
<dbReference type="InterPro" id="IPR057670">
    <property type="entry name" value="SH3_retrovirus"/>
</dbReference>
<dbReference type="InterPro" id="IPR012337">
    <property type="entry name" value="RNaseH-like_sf"/>
</dbReference>
<dbReference type="InterPro" id="IPR043502">
    <property type="entry name" value="DNA/RNA_pol_sf"/>
</dbReference>
<dbReference type="GO" id="GO:0003676">
    <property type="term" value="F:nucleic acid binding"/>
    <property type="evidence" value="ECO:0007669"/>
    <property type="project" value="InterPro"/>
</dbReference>
<dbReference type="GO" id="GO:0016787">
    <property type="term" value="F:hydrolase activity"/>
    <property type="evidence" value="ECO:0007669"/>
    <property type="project" value="UniProtKB-KW"/>
</dbReference>
<feature type="compositionally biased region" description="Low complexity" evidence="3">
    <location>
        <begin position="592"/>
        <end position="601"/>
    </location>
</feature>
<reference evidence="5" key="1">
    <citation type="journal article" date="2005" name="BMC Biol.">
        <title>The sequence of rice chromosomes 11 and 12, rich in disease resistance genes and recent gene duplications.</title>
        <authorList>
            <consortium name="The rice chromosomes 11 and 12 sequencing consortia"/>
        </authorList>
    </citation>
    <scope>NUCLEOTIDE SEQUENCE [LARGE SCALE GENOMIC DNA]</scope>
</reference>
<evidence type="ECO:0000256" key="3">
    <source>
        <dbReference type="SAM" id="MobiDB-lite"/>
    </source>
</evidence>
<dbReference type="SUPFAM" id="SSF53098">
    <property type="entry name" value="Ribonuclease H-like"/>
    <property type="match status" value="1"/>
</dbReference>
<evidence type="ECO:0000256" key="2">
    <source>
        <dbReference type="ARBA" id="ARBA00022801"/>
    </source>
</evidence>
<evidence type="ECO:0000313" key="5">
    <source>
        <dbReference type="EMBL" id="ABA97707.2"/>
    </source>
</evidence>
<organism evidence="5">
    <name type="scientific">Oryza sativa subsp. japonica</name>
    <name type="common">Rice</name>
    <dbReference type="NCBI Taxonomy" id="39947"/>
    <lineage>
        <taxon>Eukaryota</taxon>
        <taxon>Viridiplantae</taxon>
        <taxon>Streptophyta</taxon>
        <taxon>Embryophyta</taxon>
        <taxon>Tracheophyta</taxon>
        <taxon>Spermatophyta</taxon>
        <taxon>Magnoliopsida</taxon>
        <taxon>Liliopsida</taxon>
        <taxon>Poales</taxon>
        <taxon>Poaceae</taxon>
        <taxon>BOP clade</taxon>
        <taxon>Oryzoideae</taxon>
        <taxon>Oryzeae</taxon>
        <taxon>Oryzinae</taxon>
        <taxon>Oryza</taxon>
        <taxon>Oryza sativa</taxon>
    </lineage>
</organism>
<reference evidence="5" key="2">
    <citation type="submission" date="2005-04" db="EMBL/GenBank/DDBJ databases">
        <authorList>
            <person name="Buell C.R."/>
            <person name="Wing R.A."/>
            <person name="McCombie W.A."/>
            <person name="Ouyang S."/>
        </authorList>
    </citation>
    <scope>NUCLEOTIDE SEQUENCE</scope>
</reference>
<dbReference type="EMBL" id="DP000011">
    <property type="protein sequence ID" value="ABA97707.2"/>
    <property type="molecule type" value="Genomic_DNA"/>
</dbReference>
<gene>
    <name evidence="5" type="ordered locus">LOC_Os12g24710</name>
</gene>
<dbReference type="SUPFAM" id="SSF56672">
    <property type="entry name" value="DNA/RNA polymerases"/>
    <property type="match status" value="1"/>
</dbReference>
<accession>Q2QSB3</accession>
<dbReference type="Pfam" id="PF07727">
    <property type="entry name" value="RVT_2"/>
    <property type="match status" value="2"/>
</dbReference>
<feature type="region of interest" description="Disordered" evidence="3">
    <location>
        <begin position="548"/>
        <end position="657"/>
    </location>
</feature>
<sequence>MATASPSPFGQPVEEKLGRNNFLLWKTQVLPAVRDAQMMGYLDGTTAPPARLIDVKEGEKVVKATNLEYTKWVVADQQVLSYLLSSLTREILTQVVSIETAAELWRTLENMLCSQTRAQSFNTRVAMTTTRKGNLKITYYINRMKSFSDEMAAAGKPMDDEEIVAYILAGLDEEYDPVVSLCGKVGHMGGNCWYRYNEDFVPEKSAAAAIHGNNTDTNWYADMAATDHITGELDKLSVRERYNGGEQIYTTSGSELVYSDVWGPATDSVGRKNYYVSFIDDFSKFTWIYFLKYKSEVLQKFQEFLSFVERLLDRKIIAMQTDWGGEYEKLNSFFTKIGISHRVSCPHAHQQNGAAERKHRHIVEVGLALLAHASMPLKFWDEAFCTATYLINRTPAKTINFDTPLERLFHQKPEYASLRTFGCACWPNLRPYNSKKLVFRSTQCVFLGYSRLYKGFKCLHVSTGRIYISRDVIFYENVFPFAKLHPNAGALLRKEIDLTPGLFLPFSGGDHVPNNANQNTVPENMSNAENSASFADDSVQISHEISAATDAAEHQTDSAAIDSATGAESTSESSSAATDDPATDVWSAGGNSLASPSFAPASPNPPSPPPSPHAASTIVSSPSGTRTDEEELVSGSSVAEDTAANIPRPHTRLQSGVRKPNVYTNGCVRYGCFTSTGEPESLEEALKHKDWKVAMDSEFDAPKQNKTWHLVPPEDGSNLIDCKWVYKVKRKEDGTIDRYKARLVAKGFKQCYGRDYEDTFSPVEDVYMRQPPRYEEKSKPHYVCKLDKALYGLKQAPRAWYSRLSMKLQQLGFSPSKADILLFFYRKGSVTIFVLVYVDDIIVASSSQDVVSSLLHDLKMDFALKDLGDLNYFLGIEVKKISDGLVLSQDKYTHDILKRMGMSTFNKIFEKYSWYGTQDTEISVYACSEKTTLTLSMTPKASAMNPNRPLLFCACAASMGCSGPPPPSTTSGATIGELQRHVEPWIKSKPWRLALTLHTDV</sequence>
<feature type="compositionally biased region" description="Pro residues" evidence="3">
    <location>
        <begin position="602"/>
        <end position="612"/>
    </location>
</feature>
<reference evidence="5" key="3">
    <citation type="submission" date="2006-01" db="EMBL/GenBank/DDBJ databases">
        <authorList>
            <person name="Buell R."/>
        </authorList>
    </citation>
    <scope>NUCLEOTIDE SEQUENCE</scope>
</reference>
<dbReference type="AlphaFoldDB" id="Q2QSB3"/>
<name>Q2QSB3_ORYSJ</name>
<dbReference type="Gene3D" id="3.30.70.270">
    <property type="match status" value="1"/>
</dbReference>
<proteinExistence type="predicted"/>
<evidence type="ECO:0000256" key="1">
    <source>
        <dbReference type="ARBA" id="ARBA00022723"/>
    </source>
</evidence>
<evidence type="ECO:0000259" key="4">
    <source>
        <dbReference type="PROSITE" id="PS50994"/>
    </source>
</evidence>
<protein>
    <submittedName>
        <fullName evidence="5">Retrotransposon protein, putative, Ty1-copia subclass</fullName>
    </submittedName>
</protein>
<dbReference type="InterPro" id="IPR039537">
    <property type="entry name" value="Retrotran_Ty1/copia-like"/>
</dbReference>
<dbReference type="InterPro" id="IPR001584">
    <property type="entry name" value="Integrase_cat-core"/>
</dbReference>
<keyword evidence="1" id="KW-0479">Metal-binding</keyword>
<dbReference type="PROSITE" id="PS50994">
    <property type="entry name" value="INTEGRASE"/>
    <property type="match status" value="1"/>
</dbReference>